<keyword evidence="1" id="KW-0862">Zinc</keyword>
<keyword evidence="1" id="KW-0482">Metalloprotease</keyword>
<gene>
    <name evidence="2" type="primary">DPEP1</name>
    <name evidence="2" type="ORF">ANN_25044</name>
</gene>
<comment type="catalytic activity">
    <reaction evidence="1">
        <text>an L-aminoacyl-L-amino acid + H2O = 2 an L-alpha-amino acid</text>
        <dbReference type="Rhea" id="RHEA:48940"/>
        <dbReference type="ChEBI" id="CHEBI:15377"/>
        <dbReference type="ChEBI" id="CHEBI:59869"/>
        <dbReference type="ChEBI" id="CHEBI:77460"/>
        <dbReference type="EC" id="3.4.13.19"/>
    </reaction>
</comment>
<comment type="similarity">
    <text evidence="1">Belongs to the metallo-dependent hydrolases superfamily. Peptidase M19 family.</text>
</comment>
<evidence type="ECO:0000256" key="1">
    <source>
        <dbReference type="RuleBase" id="RU341113"/>
    </source>
</evidence>
<keyword evidence="3" id="KW-1185">Reference proteome</keyword>
<dbReference type="Pfam" id="PF01244">
    <property type="entry name" value="Peptidase_M19"/>
    <property type="match status" value="1"/>
</dbReference>
<dbReference type="Gene3D" id="3.20.20.140">
    <property type="entry name" value="Metal-dependent hydrolases"/>
    <property type="match status" value="1"/>
</dbReference>
<comment type="cofactor">
    <cofactor evidence="1">
        <name>Zn(2+)</name>
        <dbReference type="ChEBI" id="CHEBI:29105"/>
    </cofactor>
</comment>
<keyword evidence="1" id="KW-0479">Metal-binding</keyword>
<sequence length="69" mass="7848">MADYLVVREMNRLGMMVDLSHASVRTMKDALATSKAPVQMPQTSKLSRSRRRIEHFSPTTVRLLLCTVD</sequence>
<keyword evidence="1" id="KW-0224">Dipeptidase</keyword>
<name>A0ABQ8S0B5_PERAM</name>
<keyword evidence="1" id="KW-0472">Membrane</keyword>
<dbReference type="PANTHER" id="PTHR10443">
    <property type="entry name" value="MICROSOMAL DIPEPTIDASE"/>
    <property type="match status" value="1"/>
</dbReference>
<evidence type="ECO:0000313" key="2">
    <source>
        <dbReference type="EMBL" id="KAJ4427422.1"/>
    </source>
</evidence>
<dbReference type="PANTHER" id="PTHR10443:SF47">
    <property type="entry name" value="DIPEPTIDASE"/>
    <property type="match status" value="1"/>
</dbReference>
<keyword evidence="1" id="KW-1015">Disulfide bond</keyword>
<dbReference type="EMBL" id="JAJSOF020000038">
    <property type="protein sequence ID" value="KAJ4427422.1"/>
    <property type="molecule type" value="Genomic_DNA"/>
</dbReference>
<comment type="subcellular location">
    <subcellularLocation>
        <location evidence="1">Membrane</location>
        <topology evidence="1">Lipid-anchor</topology>
        <topology evidence="1">GPI-anchor</topology>
    </subcellularLocation>
</comment>
<dbReference type="SUPFAM" id="SSF51556">
    <property type="entry name" value="Metallo-dependent hydrolases"/>
    <property type="match status" value="1"/>
</dbReference>
<evidence type="ECO:0000313" key="3">
    <source>
        <dbReference type="Proteomes" id="UP001148838"/>
    </source>
</evidence>
<protein>
    <recommendedName>
        <fullName evidence="1">Dipeptidase</fullName>
        <ecNumber evidence="1">3.4.13.19</ecNumber>
    </recommendedName>
</protein>
<dbReference type="Proteomes" id="UP001148838">
    <property type="component" value="Unassembled WGS sequence"/>
</dbReference>
<organism evidence="2 3">
    <name type="scientific">Periplaneta americana</name>
    <name type="common">American cockroach</name>
    <name type="synonym">Blatta americana</name>
    <dbReference type="NCBI Taxonomy" id="6978"/>
    <lineage>
        <taxon>Eukaryota</taxon>
        <taxon>Metazoa</taxon>
        <taxon>Ecdysozoa</taxon>
        <taxon>Arthropoda</taxon>
        <taxon>Hexapoda</taxon>
        <taxon>Insecta</taxon>
        <taxon>Pterygota</taxon>
        <taxon>Neoptera</taxon>
        <taxon>Polyneoptera</taxon>
        <taxon>Dictyoptera</taxon>
        <taxon>Blattodea</taxon>
        <taxon>Blattoidea</taxon>
        <taxon>Blattidae</taxon>
        <taxon>Blattinae</taxon>
        <taxon>Periplaneta</taxon>
    </lineage>
</organism>
<dbReference type="PROSITE" id="PS51365">
    <property type="entry name" value="RENAL_DIPEPTIDASE_2"/>
    <property type="match status" value="1"/>
</dbReference>
<accession>A0ABQ8S0B5</accession>
<keyword evidence="1" id="KW-0336">GPI-anchor</keyword>
<dbReference type="EC" id="3.4.13.19" evidence="1"/>
<keyword evidence="1" id="KW-0378">Hydrolase</keyword>
<comment type="caution">
    <text evidence="2">The sequence shown here is derived from an EMBL/GenBank/DDBJ whole genome shotgun (WGS) entry which is preliminary data.</text>
</comment>
<dbReference type="InterPro" id="IPR008257">
    <property type="entry name" value="Pept_M19"/>
</dbReference>
<reference evidence="2 3" key="1">
    <citation type="journal article" date="2022" name="Allergy">
        <title>Genome assembly and annotation of Periplaneta americana reveal a comprehensive cockroach allergen profile.</title>
        <authorList>
            <person name="Wang L."/>
            <person name="Xiong Q."/>
            <person name="Saelim N."/>
            <person name="Wang L."/>
            <person name="Nong W."/>
            <person name="Wan A.T."/>
            <person name="Shi M."/>
            <person name="Liu X."/>
            <person name="Cao Q."/>
            <person name="Hui J.H.L."/>
            <person name="Sookrung N."/>
            <person name="Leung T.F."/>
            <person name="Tungtrongchitr A."/>
            <person name="Tsui S.K.W."/>
        </authorList>
    </citation>
    <scope>NUCLEOTIDE SEQUENCE [LARGE SCALE GENOMIC DNA]</scope>
    <source>
        <strain evidence="2">PWHHKU_190912</strain>
    </source>
</reference>
<comment type="subunit">
    <text evidence="1">Homodimer; disulfide-linked.</text>
</comment>
<keyword evidence="1" id="KW-0325">Glycoprotein</keyword>
<dbReference type="InterPro" id="IPR032466">
    <property type="entry name" value="Metal_Hydrolase"/>
</dbReference>
<keyword evidence="1" id="KW-0449">Lipoprotein</keyword>
<proteinExistence type="inferred from homology"/>
<keyword evidence="1" id="KW-0645">Protease</keyword>